<sequence>MKSIGKIWKYHNAYGHDTDCVNLTSELQRLMEKGGLPKKYYEKTDDKGNINRLKRAYGRFHLDAKGNHDDYRKLPPQPAPQAEPFPPGQTIPMIYGGPTGGDSHNAWRNERRMIQNEHGQIKSMAKGITV</sequence>
<organism evidence="2 3">
    <name type="scientific">Castilleja foliolosa</name>
    <dbReference type="NCBI Taxonomy" id="1961234"/>
    <lineage>
        <taxon>Eukaryota</taxon>
        <taxon>Viridiplantae</taxon>
        <taxon>Streptophyta</taxon>
        <taxon>Embryophyta</taxon>
        <taxon>Tracheophyta</taxon>
        <taxon>Spermatophyta</taxon>
        <taxon>Magnoliopsida</taxon>
        <taxon>eudicotyledons</taxon>
        <taxon>Gunneridae</taxon>
        <taxon>Pentapetalae</taxon>
        <taxon>asterids</taxon>
        <taxon>lamiids</taxon>
        <taxon>Lamiales</taxon>
        <taxon>Orobanchaceae</taxon>
        <taxon>Pedicularideae</taxon>
        <taxon>Castillejinae</taxon>
        <taxon>Castilleja</taxon>
    </lineage>
</organism>
<dbReference type="AlphaFoldDB" id="A0ABD3CX51"/>
<evidence type="ECO:0000256" key="1">
    <source>
        <dbReference type="SAM" id="MobiDB-lite"/>
    </source>
</evidence>
<comment type="caution">
    <text evidence="2">The sequence shown here is derived from an EMBL/GenBank/DDBJ whole genome shotgun (WGS) entry which is preliminary data.</text>
</comment>
<accession>A0ABD3CX51</accession>
<dbReference type="Proteomes" id="UP001632038">
    <property type="component" value="Unassembled WGS sequence"/>
</dbReference>
<feature type="compositionally biased region" description="Pro residues" evidence="1">
    <location>
        <begin position="75"/>
        <end position="89"/>
    </location>
</feature>
<evidence type="ECO:0000313" key="3">
    <source>
        <dbReference type="Proteomes" id="UP001632038"/>
    </source>
</evidence>
<dbReference type="EMBL" id="JAVIJP010000030">
    <property type="protein sequence ID" value="KAL3633235.1"/>
    <property type="molecule type" value="Genomic_DNA"/>
</dbReference>
<name>A0ABD3CX51_9LAMI</name>
<protein>
    <submittedName>
        <fullName evidence="2">Uncharacterized protein</fullName>
    </submittedName>
</protein>
<gene>
    <name evidence="2" type="ORF">CASFOL_022762</name>
</gene>
<keyword evidence="3" id="KW-1185">Reference proteome</keyword>
<feature type="region of interest" description="Disordered" evidence="1">
    <location>
        <begin position="64"/>
        <end position="103"/>
    </location>
</feature>
<proteinExistence type="predicted"/>
<feature type="compositionally biased region" description="Basic and acidic residues" evidence="1">
    <location>
        <begin position="64"/>
        <end position="73"/>
    </location>
</feature>
<reference evidence="3" key="1">
    <citation type="journal article" date="2024" name="IScience">
        <title>Strigolactones Initiate the Formation of Haustorium-like Structures in Castilleja.</title>
        <authorList>
            <person name="Buerger M."/>
            <person name="Peterson D."/>
            <person name="Chory J."/>
        </authorList>
    </citation>
    <scope>NUCLEOTIDE SEQUENCE [LARGE SCALE GENOMIC DNA]</scope>
</reference>
<evidence type="ECO:0000313" key="2">
    <source>
        <dbReference type="EMBL" id="KAL3633235.1"/>
    </source>
</evidence>